<feature type="domain" description="Histidine kinase" evidence="12">
    <location>
        <begin position="558"/>
        <end position="779"/>
    </location>
</feature>
<evidence type="ECO:0000256" key="8">
    <source>
        <dbReference type="ARBA" id="ARBA00022777"/>
    </source>
</evidence>
<dbReference type="InterPro" id="IPR004358">
    <property type="entry name" value="Sig_transdc_His_kin-like_C"/>
</dbReference>
<dbReference type="EC" id="2.7.13.3" evidence="3"/>
<name>A0A6N3F2M2_9FIRM</name>
<comment type="catalytic activity">
    <reaction evidence="1">
        <text>ATP + protein L-histidine = ADP + protein N-phospho-L-histidine.</text>
        <dbReference type="EC" id="2.7.13.3"/>
    </reaction>
</comment>
<dbReference type="AlphaFoldDB" id="A0A6N3F2M2"/>
<keyword evidence="6 13" id="KW-0808">Transferase</keyword>
<keyword evidence="4" id="KW-1003">Cell membrane</keyword>
<dbReference type="SUPFAM" id="SSF55785">
    <property type="entry name" value="PYP-like sensor domain (PAS domain)"/>
    <property type="match status" value="2"/>
</dbReference>
<keyword evidence="9" id="KW-0067">ATP-binding</keyword>
<dbReference type="FunFam" id="3.30.565.10:FF:000023">
    <property type="entry name" value="PAS domain-containing sensor histidine kinase"/>
    <property type="match status" value="1"/>
</dbReference>
<proteinExistence type="predicted"/>
<dbReference type="Pfam" id="PF08448">
    <property type="entry name" value="PAS_4"/>
    <property type="match status" value="1"/>
</dbReference>
<evidence type="ECO:0000256" key="11">
    <source>
        <dbReference type="ARBA" id="ARBA00023136"/>
    </source>
</evidence>
<dbReference type="InterPro" id="IPR036097">
    <property type="entry name" value="HisK_dim/P_sf"/>
</dbReference>
<comment type="subcellular location">
    <subcellularLocation>
        <location evidence="2">Cell membrane</location>
    </subcellularLocation>
</comment>
<dbReference type="InterPro" id="IPR029016">
    <property type="entry name" value="GAF-like_dom_sf"/>
</dbReference>
<dbReference type="PANTHER" id="PTHR43711">
    <property type="entry name" value="TWO-COMPONENT HISTIDINE KINASE"/>
    <property type="match status" value="1"/>
</dbReference>
<keyword evidence="8 13" id="KW-0418">Kinase</keyword>
<evidence type="ECO:0000256" key="5">
    <source>
        <dbReference type="ARBA" id="ARBA00022553"/>
    </source>
</evidence>
<dbReference type="InterPro" id="IPR003661">
    <property type="entry name" value="HisK_dim/P_dom"/>
</dbReference>
<dbReference type="SUPFAM" id="SSF55874">
    <property type="entry name" value="ATPase domain of HSP90 chaperone/DNA topoisomerase II/histidine kinase"/>
    <property type="match status" value="1"/>
</dbReference>
<evidence type="ECO:0000256" key="4">
    <source>
        <dbReference type="ARBA" id="ARBA00022475"/>
    </source>
</evidence>
<dbReference type="GO" id="GO:0005886">
    <property type="term" value="C:plasma membrane"/>
    <property type="evidence" value="ECO:0007669"/>
    <property type="project" value="UniProtKB-SubCell"/>
</dbReference>
<evidence type="ECO:0000256" key="6">
    <source>
        <dbReference type="ARBA" id="ARBA00022679"/>
    </source>
</evidence>
<dbReference type="SMART" id="SM00388">
    <property type="entry name" value="HisKA"/>
    <property type="match status" value="1"/>
</dbReference>
<keyword evidence="10" id="KW-0902">Two-component regulatory system</keyword>
<keyword evidence="7" id="KW-0547">Nucleotide-binding</keyword>
<dbReference type="GO" id="GO:0000155">
    <property type="term" value="F:phosphorelay sensor kinase activity"/>
    <property type="evidence" value="ECO:0007669"/>
    <property type="project" value="InterPro"/>
</dbReference>
<dbReference type="InterPro" id="IPR013656">
    <property type="entry name" value="PAS_4"/>
</dbReference>
<dbReference type="EMBL" id="CACRUE010000039">
    <property type="protein sequence ID" value="VYU46284.1"/>
    <property type="molecule type" value="Genomic_DNA"/>
</dbReference>
<dbReference type="Pfam" id="PF02518">
    <property type="entry name" value="HATPase_c"/>
    <property type="match status" value="1"/>
</dbReference>
<reference evidence="13" key="1">
    <citation type="submission" date="2019-11" db="EMBL/GenBank/DDBJ databases">
        <authorList>
            <person name="Feng L."/>
        </authorList>
    </citation>
    <scope>NUCLEOTIDE SEQUENCE</scope>
    <source>
        <strain evidence="13">IbartlettiiLFYP30</strain>
    </source>
</reference>
<dbReference type="InterPro" id="IPR036890">
    <property type="entry name" value="HATPase_C_sf"/>
</dbReference>
<organism evidence="13">
    <name type="scientific">Intestinibacter bartlettii</name>
    <dbReference type="NCBI Taxonomy" id="261299"/>
    <lineage>
        <taxon>Bacteria</taxon>
        <taxon>Bacillati</taxon>
        <taxon>Bacillota</taxon>
        <taxon>Clostridia</taxon>
        <taxon>Peptostreptococcales</taxon>
        <taxon>Peptostreptococcaceae</taxon>
        <taxon>Intestinibacter</taxon>
    </lineage>
</organism>
<dbReference type="InterPro" id="IPR050736">
    <property type="entry name" value="Sensor_HK_Regulatory"/>
</dbReference>
<evidence type="ECO:0000256" key="9">
    <source>
        <dbReference type="ARBA" id="ARBA00022840"/>
    </source>
</evidence>
<dbReference type="InterPro" id="IPR035965">
    <property type="entry name" value="PAS-like_dom_sf"/>
</dbReference>
<dbReference type="InterPro" id="IPR005467">
    <property type="entry name" value="His_kinase_dom"/>
</dbReference>
<evidence type="ECO:0000313" key="13">
    <source>
        <dbReference type="EMBL" id="VYU46284.1"/>
    </source>
</evidence>
<dbReference type="Gene3D" id="3.30.565.10">
    <property type="entry name" value="Histidine kinase-like ATPase, C-terminal domain"/>
    <property type="match status" value="1"/>
</dbReference>
<dbReference type="PANTHER" id="PTHR43711:SF26">
    <property type="entry name" value="SENSOR HISTIDINE KINASE RCSC"/>
    <property type="match status" value="1"/>
</dbReference>
<evidence type="ECO:0000256" key="7">
    <source>
        <dbReference type="ARBA" id="ARBA00022741"/>
    </source>
</evidence>
<dbReference type="NCBIfam" id="TIGR00229">
    <property type="entry name" value="sensory_box"/>
    <property type="match status" value="2"/>
</dbReference>
<dbReference type="InterPro" id="IPR000014">
    <property type="entry name" value="PAS"/>
</dbReference>
<dbReference type="RefSeq" id="WP_156531166.1">
    <property type="nucleotide sequence ID" value="NZ_CACRUE010000039.1"/>
</dbReference>
<dbReference type="PRINTS" id="PR00344">
    <property type="entry name" value="BCTRLSENSOR"/>
</dbReference>
<evidence type="ECO:0000256" key="10">
    <source>
        <dbReference type="ARBA" id="ARBA00023012"/>
    </source>
</evidence>
<dbReference type="Gene3D" id="3.30.450.40">
    <property type="match status" value="1"/>
</dbReference>
<keyword evidence="11" id="KW-0472">Membrane</keyword>
<keyword evidence="5" id="KW-0597">Phosphoprotein</keyword>
<evidence type="ECO:0000256" key="3">
    <source>
        <dbReference type="ARBA" id="ARBA00012438"/>
    </source>
</evidence>
<evidence type="ECO:0000256" key="2">
    <source>
        <dbReference type="ARBA" id="ARBA00004236"/>
    </source>
</evidence>
<dbReference type="Gene3D" id="3.30.450.20">
    <property type="entry name" value="PAS domain"/>
    <property type="match status" value="2"/>
</dbReference>
<dbReference type="InterPro" id="IPR003594">
    <property type="entry name" value="HATPase_dom"/>
</dbReference>
<dbReference type="CDD" id="cd00082">
    <property type="entry name" value="HisKA"/>
    <property type="match status" value="1"/>
</dbReference>
<accession>A0A6N3F2M2</accession>
<dbReference type="SUPFAM" id="SSF47384">
    <property type="entry name" value="Homodimeric domain of signal transducing histidine kinase"/>
    <property type="match status" value="1"/>
</dbReference>
<dbReference type="SMART" id="SM00387">
    <property type="entry name" value="HATPase_c"/>
    <property type="match status" value="1"/>
</dbReference>
<evidence type="ECO:0000259" key="12">
    <source>
        <dbReference type="PROSITE" id="PS50109"/>
    </source>
</evidence>
<gene>
    <name evidence="13" type="primary">tmoS_2</name>
    <name evidence="13" type="ORF">IBLFYP30_02779</name>
</gene>
<protein>
    <recommendedName>
        <fullName evidence="3">histidine kinase</fullName>
        <ecNumber evidence="3">2.7.13.3</ecNumber>
    </recommendedName>
</protein>
<dbReference type="Gene3D" id="1.10.287.130">
    <property type="match status" value="1"/>
</dbReference>
<dbReference type="PROSITE" id="PS50109">
    <property type="entry name" value="HIS_KIN"/>
    <property type="match status" value="1"/>
</dbReference>
<dbReference type="GO" id="GO:0005524">
    <property type="term" value="F:ATP binding"/>
    <property type="evidence" value="ECO:0007669"/>
    <property type="project" value="UniProtKB-KW"/>
</dbReference>
<dbReference type="Pfam" id="PF00512">
    <property type="entry name" value="HisKA"/>
    <property type="match status" value="1"/>
</dbReference>
<sequence length="809" mass="94983">MVNVFNYMDNFIFVISLNRKIKFTNKAVMNKIKINLKDIIDTPVKDCLYTNGKSINNLIDGLGKDEDINFDFYLQIYNKKFEFNGDLFEGNFYEEKSYFIVARDLCEKYYSRSDLETLLDNINLSCFIKNKKGEYLYANKRKCDFHKKTKKEIIGCRANDLYDNAQELGYIENVENELMKRKEPFSAENVFTIDGEKKWYEVTLSPTLNEDKSVKNINITSRNIDIRKHLDKTLDYISIKLREINESINKDEDIYKNNLMNLLNYISEKIINNFKSDGVAISLYNKDENDFSILIGKGVIVDDFTITERKETTTAVHLKYTQKCKLEGIKYVDEIENEMVTRKLKEKNIYKIGIYNITVKDELLGHVVVTFLQDTKFIEFGYDYIKTICSHLAVTISNINESIKIKNELKEYKQKKDYLQKCIEISVDIIGKFDKNGNLVYINEDRLKGILGWSAKEFEELEQIKKHFGDKKMVNQDSRSVYENFDFENDLIVHYESKVLCKNGEYKWLEWNIKNYYDEETLFFTARDITSKKEYQKNGKLLEQAVEMEDLKNRFFNNLSHEFKTPINIILGIVQLIEQSRSNNNYILDNLDFHINIVKRNSYRLLRLVQNLLDLSQVKSQYYDMNFGNYDIVEIVEDIVMSVATYLKNKNINLIFDTNCEEQIISCDPEKIERIVLNLLSNAIKYNKDDNDIEVYMNVSKSFVKIYIKDYGIGIEAHELENIFEEFIKLDDGLTRPCEGSGIGLSIVNEFTRIHKGEVRVFSELGRGTTFEVILPNKINNTANGNIKNNKNIQNKMERCNIEFSDIYN</sequence>
<evidence type="ECO:0000256" key="1">
    <source>
        <dbReference type="ARBA" id="ARBA00000085"/>
    </source>
</evidence>